<accession>A0A4U2ZGV8</accession>
<sequence length="205" mass="23494">MLADIIFESNFTYFEKGVLLEAIYDINEVFKDFDSYLEKHLKESNLKLIIRQVPIHGGMDSAYTFIHKSIIYLFIFNSALDGSSGRFNDISNYLKGTFVHEMGHVYDAALNFQASEILFEKTGSYYLENKQGISYYPVGDSGNDTGTTEYGAENHFDDFAEVFSTKVYGEKYDINQGRLVSKGRLRYIEEIYNCLSVWRGSNDKG</sequence>
<dbReference type="RefSeq" id="WP_107896711.1">
    <property type="nucleotide sequence ID" value="NZ_PYWM01000024.1"/>
</dbReference>
<keyword evidence="2" id="KW-1185">Reference proteome</keyword>
<organism evidence="1 2">
    <name type="scientific">Lysinibacillus mangiferihumi</name>
    <dbReference type="NCBI Taxonomy" id="1130819"/>
    <lineage>
        <taxon>Bacteria</taxon>
        <taxon>Bacillati</taxon>
        <taxon>Bacillota</taxon>
        <taxon>Bacilli</taxon>
        <taxon>Bacillales</taxon>
        <taxon>Bacillaceae</taxon>
        <taxon>Lysinibacillus</taxon>
    </lineage>
</organism>
<dbReference type="EMBL" id="SZPU01000002">
    <property type="protein sequence ID" value="TKI72681.1"/>
    <property type="molecule type" value="Genomic_DNA"/>
</dbReference>
<evidence type="ECO:0000313" key="2">
    <source>
        <dbReference type="Proteomes" id="UP000308744"/>
    </source>
</evidence>
<protein>
    <submittedName>
        <fullName evidence="1">Uncharacterized protein</fullName>
    </submittedName>
</protein>
<reference evidence="1 2" key="1">
    <citation type="submission" date="2019-04" db="EMBL/GenBank/DDBJ databases">
        <title>Lysinibacillus genome sequencing.</title>
        <authorList>
            <person name="Dunlap C."/>
        </authorList>
    </citation>
    <scope>NUCLEOTIDE SEQUENCE [LARGE SCALE GENOMIC DNA]</scope>
    <source>
        <strain evidence="1 2">CCTCC AB 2010389</strain>
    </source>
</reference>
<proteinExistence type="predicted"/>
<dbReference type="AlphaFoldDB" id="A0A4U2ZGV8"/>
<gene>
    <name evidence="1" type="ORF">FC756_01060</name>
</gene>
<comment type="caution">
    <text evidence="1">The sequence shown here is derived from an EMBL/GenBank/DDBJ whole genome shotgun (WGS) entry which is preliminary data.</text>
</comment>
<name>A0A4U2ZGV8_9BACI</name>
<evidence type="ECO:0000313" key="1">
    <source>
        <dbReference type="EMBL" id="TKI72681.1"/>
    </source>
</evidence>
<dbReference type="Proteomes" id="UP000308744">
    <property type="component" value="Unassembled WGS sequence"/>
</dbReference>